<evidence type="ECO:0000313" key="1">
    <source>
        <dbReference type="EMBL" id="HIR40288.1"/>
    </source>
</evidence>
<reference evidence="1" key="2">
    <citation type="journal article" date="2021" name="PeerJ">
        <title>Extensive microbial diversity within the chicken gut microbiome revealed by metagenomics and culture.</title>
        <authorList>
            <person name="Gilroy R."/>
            <person name="Ravi A."/>
            <person name="Getino M."/>
            <person name="Pursley I."/>
            <person name="Horton D.L."/>
            <person name="Alikhan N.F."/>
            <person name="Baker D."/>
            <person name="Gharbi K."/>
            <person name="Hall N."/>
            <person name="Watson M."/>
            <person name="Adriaenssens E.M."/>
            <person name="Foster-Nyarko E."/>
            <person name="Jarju S."/>
            <person name="Secka A."/>
            <person name="Antonio M."/>
            <person name="Oren A."/>
            <person name="Chaudhuri R.R."/>
            <person name="La Ragione R."/>
            <person name="Hildebrand F."/>
            <person name="Pallen M.J."/>
        </authorList>
    </citation>
    <scope>NUCLEOTIDE SEQUENCE</scope>
    <source>
        <strain evidence="1">CHK184-25365</strain>
    </source>
</reference>
<dbReference type="Proteomes" id="UP000886749">
    <property type="component" value="Unassembled WGS sequence"/>
</dbReference>
<name>A0A9D1AH93_9FIRM</name>
<reference evidence="1" key="1">
    <citation type="submission" date="2020-10" db="EMBL/GenBank/DDBJ databases">
        <authorList>
            <person name="Gilroy R."/>
        </authorList>
    </citation>
    <scope>NUCLEOTIDE SEQUENCE</scope>
    <source>
        <strain evidence="1">CHK184-25365</strain>
    </source>
</reference>
<protein>
    <submittedName>
        <fullName evidence="1">Uncharacterized protein</fullName>
    </submittedName>
</protein>
<organism evidence="1 2">
    <name type="scientific">Candidatus Egerieicola pullicola</name>
    <dbReference type="NCBI Taxonomy" id="2840775"/>
    <lineage>
        <taxon>Bacteria</taxon>
        <taxon>Bacillati</taxon>
        <taxon>Bacillota</taxon>
        <taxon>Clostridia</taxon>
        <taxon>Eubacteriales</taxon>
        <taxon>Oscillospiraceae</taxon>
        <taxon>Oscillospiraceae incertae sedis</taxon>
        <taxon>Candidatus Egerieicola</taxon>
    </lineage>
</organism>
<evidence type="ECO:0000313" key="2">
    <source>
        <dbReference type="Proteomes" id="UP000886749"/>
    </source>
</evidence>
<sequence>MPDWKQVLENALDILKYPGDLSDTLAEFQRKWGREVPALFSPRFDEINTQYIRLPHEQGVSALGSELDLYAGVSALLPPLETGNSGRGNIKR</sequence>
<accession>A0A9D1AH93</accession>
<gene>
    <name evidence="1" type="ORF">IAB36_00455</name>
</gene>
<comment type="caution">
    <text evidence="1">The sequence shown here is derived from an EMBL/GenBank/DDBJ whole genome shotgun (WGS) entry which is preliminary data.</text>
</comment>
<proteinExistence type="predicted"/>
<dbReference type="AlphaFoldDB" id="A0A9D1AH93"/>
<dbReference type="EMBL" id="DVGY01000011">
    <property type="protein sequence ID" value="HIR40288.1"/>
    <property type="molecule type" value="Genomic_DNA"/>
</dbReference>